<dbReference type="Gene3D" id="1.25.40.10">
    <property type="entry name" value="Tetratricopeptide repeat domain"/>
    <property type="match status" value="1"/>
</dbReference>
<accession>A0ABW3XA14</accession>
<evidence type="ECO:0008006" key="3">
    <source>
        <dbReference type="Google" id="ProtNLM"/>
    </source>
</evidence>
<evidence type="ECO:0000313" key="1">
    <source>
        <dbReference type="EMBL" id="MFD1306276.1"/>
    </source>
</evidence>
<dbReference type="EMBL" id="JBHTMM010000010">
    <property type="protein sequence ID" value="MFD1306276.1"/>
    <property type="molecule type" value="Genomic_DNA"/>
</dbReference>
<evidence type="ECO:0000313" key="2">
    <source>
        <dbReference type="Proteomes" id="UP001597058"/>
    </source>
</evidence>
<proteinExistence type="predicted"/>
<dbReference type="InterPro" id="IPR011990">
    <property type="entry name" value="TPR-like_helical_dom_sf"/>
</dbReference>
<dbReference type="RefSeq" id="WP_381241451.1">
    <property type="nucleotide sequence ID" value="NZ_JBHSKH010000091.1"/>
</dbReference>
<reference evidence="2" key="1">
    <citation type="journal article" date="2019" name="Int. J. Syst. Evol. Microbiol.">
        <title>The Global Catalogue of Microorganisms (GCM) 10K type strain sequencing project: providing services to taxonomists for standard genome sequencing and annotation.</title>
        <authorList>
            <consortium name="The Broad Institute Genomics Platform"/>
            <consortium name="The Broad Institute Genome Sequencing Center for Infectious Disease"/>
            <person name="Wu L."/>
            <person name="Ma J."/>
        </authorList>
    </citation>
    <scope>NUCLEOTIDE SEQUENCE [LARGE SCALE GENOMIC DNA]</scope>
    <source>
        <strain evidence="2">CGMCC 4.7020</strain>
    </source>
</reference>
<comment type="caution">
    <text evidence="1">The sequence shown here is derived from an EMBL/GenBank/DDBJ whole genome shotgun (WGS) entry which is preliminary data.</text>
</comment>
<protein>
    <recommendedName>
        <fullName evidence="3">Tetratricopeptide repeat-containing protein</fullName>
    </recommendedName>
</protein>
<name>A0ABW3XA14_9ACTN</name>
<keyword evidence="2" id="KW-1185">Reference proteome</keyword>
<gene>
    <name evidence="1" type="ORF">ACFQ5X_10520</name>
</gene>
<dbReference type="Proteomes" id="UP001597058">
    <property type="component" value="Unassembled WGS sequence"/>
</dbReference>
<sequence length="290" mass="31178">MEFIQRNIGWFGRATGVLSPAQATDFRPLLEQLAAGEFEEAEARAMALAGRPRRVWDRRPEPVWLARAFALTAAVLHGRREHVLPELDSLAAELQHTSGGARTILLVVRVNRAVVLLGEEQYAKAESEAADILREVTRLAHLTQVADIELSALACLAEALCGQGRFEEAESVARGNLSRATGNRAASLRCLVVGSLNGQGRYEEALAESGLPTPPASRAGSGQSALAIAAALHGLGHNDEAVMTVRQALRECERFLHPTHPRMREARELLARITAGDPPSEAPDEGTGSP</sequence>
<organism evidence="1 2">
    <name type="scientific">Streptomyces kaempferi</name>
    <dbReference type="NCBI Taxonomy" id="333725"/>
    <lineage>
        <taxon>Bacteria</taxon>
        <taxon>Bacillati</taxon>
        <taxon>Actinomycetota</taxon>
        <taxon>Actinomycetes</taxon>
        <taxon>Kitasatosporales</taxon>
        <taxon>Streptomycetaceae</taxon>
        <taxon>Streptomyces</taxon>
    </lineage>
</organism>